<evidence type="ECO:0000256" key="4">
    <source>
        <dbReference type="ARBA" id="ARBA00022679"/>
    </source>
</evidence>
<evidence type="ECO:0000313" key="7">
    <source>
        <dbReference type="EMBL" id="CAI3983982.1"/>
    </source>
</evidence>
<dbReference type="SUPFAM" id="SSF56399">
    <property type="entry name" value="ADP-ribosylation"/>
    <property type="match status" value="1"/>
</dbReference>
<dbReference type="Proteomes" id="UP001152797">
    <property type="component" value="Unassembled WGS sequence"/>
</dbReference>
<reference evidence="7" key="1">
    <citation type="submission" date="2022-10" db="EMBL/GenBank/DDBJ databases">
        <authorList>
            <person name="Chen Y."/>
            <person name="Dougan E. K."/>
            <person name="Chan C."/>
            <person name="Rhodes N."/>
            <person name="Thang M."/>
        </authorList>
    </citation>
    <scope>NUCLEOTIDE SEQUENCE</scope>
</reference>
<dbReference type="PANTHER" id="PTHR12684:SF2">
    <property type="entry name" value="TRNA 2'-PHOSPHOTRANSFERASE 1"/>
    <property type="match status" value="1"/>
</dbReference>
<evidence type="ECO:0000256" key="1">
    <source>
        <dbReference type="ARBA" id="ARBA00003343"/>
    </source>
</evidence>
<reference evidence="8 9" key="2">
    <citation type="submission" date="2024-05" db="EMBL/GenBank/DDBJ databases">
        <authorList>
            <person name="Chen Y."/>
            <person name="Shah S."/>
            <person name="Dougan E. K."/>
            <person name="Thang M."/>
            <person name="Chan C."/>
        </authorList>
    </citation>
    <scope>NUCLEOTIDE SEQUENCE [LARGE SCALE GENOMIC DNA]</scope>
</reference>
<dbReference type="EMBL" id="CAMXCT020000851">
    <property type="protein sequence ID" value="CAL1137357.1"/>
    <property type="molecule type" value="Genomic_DNA"/>
</dbReference>
<sequence>MFFRQKELNSQALGRILRHTAQSLGLQIRGDGFCQLQDILALDEFTTMAATVEDVQVAVQCDSKKRLEMKIEADKVLIRAVNGHSMKAVDDDSLLKRLNAEDPNLPKVCVHGTYKRHVASIQRPGRQNGLRVGGRNHVHFAPYEPHDGRVLSGMRFSVAIYIDLPTAIREGVPFFQSGNEVILSPGINGTVPAKYISKVGRFSTSLLRT</sequence>
<dbReference type="GO" id="GO:0006388">
    <property type="term" value="P:tRNA splicing, via endonucleolytic cleavage and ligation"/>
    <property type="evidence" value="ECO:0007669"/>
    <property type="project" value="TreeGrafter"/>
</dbReference>
<organism evidence="7">
    <name type="scientific">Cladocopium goreaui</name>
    <dbReference type="NCBI Taxonomy" id="2562237"/>
    <lineage>
        <taxon>Eukaryota</taxon>
        <taxon>Sar</taxon>
        <taxon>Alveolata</taxon>
        <taxon>Dinophyceae</taxon>
        <taxon>Suessiales</taxon>
        <taxon>Symbiodiniaceae</taxon>
        <taxon>Cladocopium</taxon>
    </lineage>
</organism>
<dbReference type="PANTHER" id="PTHR12684">
    <property type="entry name" value="PUTATIVE PHOSPHOTRANSFERASE"/>
    <property type="match status" value="1"/>
</dbReference>
<dbReference type="EC" id="2.7.1.160" evidence="3"/>
<evidence type="ECO:0000256" key="5">
    <source>
        <dbReference type="ARBA" id="ARBA00023027"/>
    </source>
</evidence>
<dbReference type="InterPro" id="IPR042080">
    <property type="entry name" value="RNA_2'-PTrans_N"/>
</dbReference>
<gene>
    <name evidence="7" type="ORF">C1SCF055_LOCUS11542</name>
</gene>
<evidence type="ECO:0000313" key="8">
    <source>
        <dbReference type="EMBL" id="CAL4771294.1"/>
    </source>
</evidence>
<comment type="caution">
    <text evidence="7">The sequence shown here is derived from an EMBL/GenBank/DDBJ whole genome shotgun (WGS) entry which is preliminary data.</text>
</comment>
<name>A0A9P1C3C9_9DINO</name>
<keyword evidence="9" id="KW-1185">Reference proteome</keyword>
<evidence type="ECO:0000313" key="9">
    <source>
        <dbReference type="Proteomes" id="UP001152797"/>
    </source>
</evidence>
<dbReference type="InterPro" id="IPR002745">
    <property type="entry name" value="Ptrans_KptA/Tpt1"/>
</dbReference>
<comment type="function">
    <text evidence="1">Catalyzes the last step of tRNA splicing, the transfer of the splice junction 2'-phosphate from ligated tRNA to NAD to produce ADP-ribose 1''-2'' cyclic phosphate.</text>
</comment>
<keyword evidence="5" id="KW-0520">NAD</keyword>
<comment type="similarity">
    <text evidence="2">Belongs to the KptA/TPT1 family.</text>
</comment>
<dbReference type="EMBL" id="CAMXCT010000851">
    <property type="protein sequence ID" value="CAI3983982.1"/>
    <property type="molecule type" value="Genomic_DNA"/>
</dbReference>
<accession>A0A9P1C3C9</accession>
<protein>
    <recommendedName>
        <fullName evidence="3">2'-phosphotransferase</fullName>
        <ecNumber evidence="3">2.7.1.160</ecNumber>
    </recommendedName>
</protein>
<dbReference type="GO" id="GO:0000215">
    <property type="term" value="F:tRNA 2'-phosphotransferase activity"/>
    <property type="evidence" value="ECO:0007669"/>
    <property type="project" value="UniProtKB-EC"/>
</dbReference>
<keyword evidence="4" id="KW-0808">Transferase</keyword>
<dbReference type="InterPro" id="IPR042081">
    <property type="entry name" value="RNA_2'-PTrans_C"/>
</dbReference>
<dbReference type="Gene3D" id="3.20.170.30">
    <property type="match status" value="1"/>
</dbReference>
<dbReference type="OrthoDB" id="419694at2759"/>
<dbReference type="EMBL" id="CAMXCT030000851">
    <property type="protein sequence ID" value="CAL4771294.1"/>
    <property type="molecule type" value="Genomic_DNA"/>
</dbReference>
<comment type="catalytic activity">
    <reaction evidence="6">
        <text>2'-phospho-[ligated tRNA] + NAD(+) = mature tRNA + ADP-alpha-D-ribose 1'',2''-cyclic phosphate + nicotinamide</text>
        <dbReference type="Rhea" id="RHEA:23324"/>
        <dbReference type="Rhea" id="RHEA-COMP:11106"/>
        <dbReference type="Rhea" id="RHEA-COMP:11107"/>
        <dbReference type="ChEBI" id="CHEBI:17154"/>
        <dbReference type="ChEBI" id="CHEBI:57540"/>
        <dbReference type="ChEBI" id="CHEBI:76596"/>
        <dbReference type="ChEBI" id="CHEBI:82883"/>
        <dbReference type="ChEBI" id="CHEBI:85027"/>
        <dbReference type="EC" id="2.7.1.160"/>
    </reaction>
</comment>
<evidence type="ECO:0000256" key="2">
    <source>
        <dbReference type="ARBA" id="ARBA00009836"/>
    </source>
</evidence>
<evidence type="ECO:0000256" key="3">
    <source>
        <dbReference type="ARBA" id="ARBA00012007"/>
    </source>
</evidence>
<dbReference type="Pfam" id="PF01885">
    <property type="entry name" value="PTS_2-RNA"/>
    <property type="match status" value="1"/>
</dbReference>
<dbReference type="AlphaFoldDB" id="A0A9P1C3C9"/>
<evidence type="ECO:0000256" key="6">
    <source>
        <dbReference type="ARBA" id="ARBA00047949"/>
    </source>
</evidence>
<dbReference type="Gene3D" id="1.10.10.970">
    <property type="entry name" value="RNA 2'-phosphotransferase, Tpt1/KptA family, N-terminal domain"/>
    <property type="match status" value="1"/>
</dbReference>
<proteinExistence type="inferred from homology"/>